<organism evidence="1 2">
    <name type="scientific">Salix udensis</name>
    <dbReference type="NCBI Taxonomy" id="889485"/>
    <lineage>
        <taxon>Eukaryota</taxon>
        <taxon>Viridiplantae</taxon>
        <taxon>Streptophyta</taxon>
        <taxon>Embryophyta</taxon>
        <taxon>Tracheophyta</taxon>
        <taxon>Spermatophyta</taxon>
        <taxon>Magnoliopsida</taxon>
        <taxon>eudicotyledons</taxon>
        <taxon>Gunneridae</taxon>
        <taxon>Pentapetalae</taxon>
        <taxon>rosids</taxon>
        <taxon>fabids</taxon>
        <taxon>Malpighiales</taxon>
        <taxon>Salicaceae</taxon>
        <taxon>Saliceae</taxon>
        <taxon>Salix</taxon>
    </lineage>
</organism>
<evidence type="ECO:0000313" key="2">
    <source>
        <dbReference type="Proteomes" id="UP001162972"/>
    </source>
</evidence>
<dbReference type="EMBL" id="JAPFFJ010000017">
    <property type="protein sequence ID" value="KAJ6404975.1"/>
    <property type="molecule type" value="Genomic_DNA"/>
</dbReference>
<evidence type="ECO:0000313" key="1">
    <source>
        <dbReference type="EMBL" id="KAJ6404975.1"/>
    </source>
</evidence>
<protein>
    <submittedName>
        <fullName evidence="1">Uncharacterized protein</fullName>
    </submittedName>
</protein>
<proteinExistence type="predicted"/>
<comment type="caution">
    <text evidence="1">The sequence shown here is derived from an EMBL/GenBank/DDBJ whole genome shotgun (WGS) entry which is preliminary data.</text>
</comment>
<keyword evidence="2" id="KW-1185">Reference proteome</keyword>
<dbReference type="AlphaFoldDB" id="A0AAD6JHD5"/>
<sequence>MHGVGTSGIPISLPYAFAPSSFGLTQNSASASPQFHQCMQLLYLSVDNLCFPLEVTVLSVSSSSDSEALPPLCHIQFTIYAFYTSSHQKLYVLANHSMTV</sequence>
<reference evidence="1 2" key="1">
    <citation type="journal article" date="2023" name="Int. J. Mol. Sci.">
        <title>De Novo Assembly and Annotation of 11 Diverse Shrub Willow (Salix) Genomes Reveals Novel Gene Organization in Sex-Linked Regions.</title>
        <authorList>
            <person name="Hyden B."/>
            <person name="Feng K."/>
            <person name="Yates T.B."/>
            <person name="Jawdy S."/>
            <person name="Cereghino C."/>
            <person name="Smart L.B."/>
            <person name="Muchero W."/>
        </authorList>
    </citation>
    <scope>NUCLEOTIDE SEQUENCE [LARGE SCALE GENOMIC DNA]</scope>
    <source>
        <tissue evidence="1">Shoot tip</tissue>
    </source>
</reference>
<dbReference type="Proteomes" id="UP001162972">
    <property type="component" value="Chromosome 2"/>
</dbReference>
<accession>A0AAD6JHD5</accession>
<name>A0AAD6JHD5_9ROSI</name>
<gene>
    <name evidence="1" type="ORF">OIU84_013033</name>
</gene>